<reference evidence="2 3" key="1">
    <citation type="submission" date="2016-10" db="EMBL/GenBank/DDBJ databases">
        <title>Draft genome sequence of Coniochaeta ligniaria NRRL30616, a lignocellulolytic fungus for bioabatement of inhibitors in plant biomass hydrolysates.</title>
        <authorList>
            <consortium name="DOE Joint Genome Institute"/>
            <person name="Jimenez D.J."/>
            <person name="Hector R.E."/>
            <person name="Riley R."/>
            <person name="Sun H."/>
            <person name="Grigoriev I.V."/>
            <person name="Van Elsas J.D."/>
            <person name="Nichols N.N."/>
        </authorList>
    </citation>
    <scope>NUCLEOTIDE SEQUENCE [LARGE SCALE GENOMIC DNA]</scope>
    <source>
        <strain evidence="2 3">NRRL 30616</strain>
    </source>
</reference>
<proteinExistence type="predicted"/>
<evidence type="ECO:0000313" key="3">
    <source>
        <dbReference type="Proteomes" id="UP000182658"/>
    </source>
</evidence>
<dbReference type="CDD" id="cd02619">
    <property type="entry name" value="Peptidase_C1"/>
    <property type="match status" value="1"/>
</dbReference>
<dbReference type="InParanoid" id="A0A1J7JLH0"/>
<dbReference type="OrthoDB" id="640249at2759"/>
<dbReference type="Gene3D" id="3.90.70.10">
    <property type="entry name" value="Cysteine proteinases"/>
    <property type="match status" value="2"/>
</dbReference>
<dbReference type="Proteomes" id="UP000182658">
    <property type="component" value="Unassembled WGS sequence"/>
</dbReference>
<dbReference type="EMBL" id="KV875098">
    <property type="protein sequence ID" value="OIW28538.1"/>
    <property type="molecule type" value="Genomic_DNA"/>
</dbReference>
<organism evidence="2 3">
    <name type="scientific">Coniochaeta ligniaria NRRL 30616</name>
    <dbReference type="NCBI Taxonomy" id="1408157"/>
    <lineage>
        <taxon>Eukaryota</taxon>
        <taxon>Fungi</taxon>
        <taxon>Dikarya</taxon>
        <taxon>Ascomycota</taxon>
        <taxon>Pezizomycotina</taxon>
        <taxon>Sordariomycetes</taxon>
        <taxon>Sordariomycetidae</taxon>
        <taxon>Coniochaetales</taxon>
        <taxon>Coniochaetaceae</taxon>
        <taxon>Coniochaeta</taxon>
    </lineage>
</organism>
<accession>A0A1J7JLH0</accession>
<dbReference type="InterPro" id="IPR038765">
    <property type="entry name" value="Papain-like_cys_pep_sf"/>
</dbReference>
<evidence type="ECO:0000259" key="1">
    <source>
        <dbReference type="SMART" id="SM00645"/>
    </source>
</evidence>
<name>A0A1J7JLH0_9PEZI</name>
<dbReference type="Pfam" id="PF00112">
    <property type="entry name" value="Peptidase_C1"/>
    <property type="match status" value="1"/>
</dbReference>
<dbReference type="GO" id="GO:0006508">
    <property type="term" value="P:proteolysis"/>
    <property type="evidence" value="ECO:0007669"/>
    <property type="project" value="InterPro"/>
</dbReference>
<dbReference type="GO" id="GO:0008234">
    <property type="term" value="F:cysteine-type peptidase activity"/>
    <property type="evidence" value="ECO:0007669"/>
    <property type="project" value="InterPro"/>
</dbReference>
<dbReference type="SMART" id="SM00645">
    <property type="entry name" value="Pept_C1"/>
    <property type="match status" value="1"/>
</dbReference>
<dbReference type="STRING" id="1408157.A0A1J7JLH0"/>
<dbReference type="InterPro" id="IPR000668">
    <property type="entry name" value="Peptidase_C1A_C"/>
</dbReference>
<sequence length="354" mass="39820">MSTQIPLGKGWEKQPADDRDLIYSPPAGLHIKPSVDLRDTHHIQREPYHQGHLGSCTANAIASAFQYGKLAEAWGARAAPYLPSRLFIWYHEHVLNATGSVAPPEDELAELLYTNKRTTLAITDKDGNQKSVTRDAILKEVKSNTGAFIRDGFKTVIKYGFCSETTWPYNEEDFWTVPKEALQEAKTFAAPEFTYWRIPDYQTDGVHKADVIPQMEAALSEGYAIVFGFSGSYLSANLGLNDKGVSIGLDDKNVFKGWIKDGERRKDIWGHAVLCVGYDRKNKQFLILNSWGPKFGDKGYFYMPYRWFDAKEGIFTTSQGDNWARTNDLWVLKSPRQAAGTAGSDVTRETSLNE</sequence>
<dbReference type="AlphaFoldDB" id="A0A1J7JLH0"/>
<gene>
    <name evidence="2" type="ORF">CONLIGDRAFT_681492</name>
</gene>
<dbReference type="SUPFAM" id="SSF54001">
    <property type="entry name" value="Cysteine proteinases"/>
    <property type="match status" value="1"/>
</dbReference>
<evidence type="ECO:0000313" key="2">
    <source>
        <dbReference type="EMBL" id="OIW28538.1"/>
    </source>
</evidence>
<feature type="domain" description="Peptidase C1A papain C-terminal" evidence="1">
    <location>
        <begin position="31"/>
        <end position="322"/>
    </location>
</feature>
<keyword evidence="3" id="KW-1185">Reference proteome</keyword>
<protein>
    <submittedName>
        <fullName evidence="2">Cysteine proteinase</fullName>
    </submittedName>
</protein>